<evidence type="ECO:0000259" key="1">
    <source>
        <dbReference type="Pfam" id="PF17131"/>
    </source>
</evidence>
<sequence>MIALCVCAGAMTSVVKADEAAERILATARYVSTLQHQDLHGHMTKDGKKMPVSLFLRGDDIQFHYKIKGQPNRFHMRLKDDMFDLFEIKNGKTLKFNDNKMAETINGTDLTYEDLSMRFLYWKDAKVEGQERVNGQPCYKLRLINPNKNVGDYQIVYVWVHSKQGALMKVVGYNAAGKPLKQFQVTDIMRVGNEYTLRRMRVESIDAASNKFTGVTYLEFDKPTKVRQAEGKPMR</sequence>
<dbReference type="Proteomes" id="UP000184510">
    <property type="component" value="Unassembled WGS sequence"/>
</dbReference>
<dbReference type="InParanoid" id="A0A1M6MHK3"/>
<dbReference type="STRING" id="1123071.SAMN02745181_2737"/>
<proteinExistence type="predicted"/>
<keyword evidence="3" id="KW-1185">Reference proteome</keyword>
<dbReference type="Pfam" id="PF17131">
    <property type="entry name" value="LolA_like"/>
    <property type="match status" value="1"/>
</dbReference>
<accession>A0A1M6MHK3</accession>
<dbReference type="Gene3D" id="2.50.20.10">
    <property type="entry name" value="Lipoprotein localisation LolA/LolB/LppX"/>
    <property type="match status" value="1"/>
</dbReference>
<evidence type="ECO:0000313" key="3">
    <source>
        <dbReference type="Proteomes" id="UP000184510"/>
    </source>
</evidence>
<reference evidence="2 3" key="1">
    <citation type="submission" date="2016-11" db="EMBL/GenBank/DDBJ databases">
        <authorList>
            <person name="Jaros S."/>
            <person name="Januszkiewicz K."/>
            <person name="Wedrychowicz H."/>
        </authorList>
    </citation>
    <scope>NUCLEOTIDE SEQUENCE [LARGE SCALE GENOMIC DNA]</scope>
    <source>
        <strain evidence="2 3">DSM 18772</strain>
    </source>
</reference>
<evidence type="ECO:0000313" key="2">
    <source>
        <dbReference type="EMBL" id="SHJ82999.1"/>
    </source>
</evidence>
<dbReference type="InterPro" id="IPR033399">
    <property type="entry name" value="TP_0789-like"/>
</dbReference>
<organism evidence="2 3">
    <name type="scientific">Rubritalea squalenifaciens DSM 18772</name>
    <dbReference type="NCBI Taxonomy" id="1123071"/>
    <lineage>
        <taxon>Bacteria</taxon>
        <taxon>Pseudomonadati</taxon>
        <taxon>Verrucomicrobiota</taxon>
        <taxon>Verrucomicrobiia</taxon>
        <taxon>Verrucomicrobiales</taxon>
        <taxon>Rubritaleaceae</taxon>
        <taxon>Rubritalea</taxon>
    </lineage>
</organism>
<name>A0A1M6MHK3_9BACT</name>
<dbReference type="AlphaFoldDB" id="A0A1M6MHK3"/>
<dbReference type="EMBL" id="FQYR01000004">
    <property type="protein sequence ID" value="SHJ82999.1"/>
    <property type="molecule type" value="Genomic_DNA"/>
</dbReference>
<gene>
    <name evidence="2" type="ORF">SAMN02745181_2737</name>
</gene>
<protein>
    <recommendedName>
        <fullName evidence="1">Uncharacterized protein TP-0789 domain-containing protein</fullName>
    </recommendedName>
</protein>
<feature type="domain" description="Uncharacterized protein TP-0789" evidence="1">
    <location>
        <begin position="89"/>
        <end position="220"/>
    </location>
</feature>